<reference evidence="1 2" key="1">
    <citation type="submission" date="2019-10" db="EMBL/GenBank/DDBJ databases">
        <title>Draft genome sequence of Marinobacter hydrocarbonoclasticus NCT7M from the microbiome of the marine copepod.</title>
        <authorList>
            <person name="Nuttall R."/>
            <person name="Sharma G."/>
            <person name="Moisander P."/>
        </authorList>
    </citation>
    <scope>NUCLEOTIDE SEQUENCE [LARGE SCALE GENOMIC DNA]</scope>
    <source>
        <strain evidence="1 2">NCT7M</strain>
    </source>
</reference>
<accession>A0A833JL55</accession>
<sequence length="62" mass="7115">MGEHDASLDARVVVEMSAWNELEKIKDGIKQALEKEFSVTHSTLEFEHPDYKHEGANTYKHS</sequence>
<evidence type="ECO:0000313" key="2">
    <source>
        <dbReference type="Proteomes" id="UP000469950"/>
    </source>
</evidence>
<dbReference type="EMBL" id="WBMP01000030">
    <property type="protein sequence ID" value="KAE8543799.1"/>
    <property type="molecule type" value="Genomic_DNA"/>
</dbReference>
<proteinExistence type="predicted"/>
<name>A0A833JL55_MARNT</name>
<protein>
    <submittedName>
        <fullName evidence="1">Cobalt-zinc-cadmium resistance protein CzcD</fullName>
    </submittedName>
</protein>
<gene>
    <name evidence="1" type="ORF">F6453_3860</name>
</gene>
<dbReference type="AlphaFoldDB" id="A0A833JL55"/>
<evidence type="ECO:0000313" key="1">
    <source>
        <dbReference type="EMBL" id="KAE8543799.1"/>
    </source>
</evidence>
<comment type="caution">
    <text evidence="1">The sequence shown here is derived from an EMBL/GenBank/DDBJ whole genome shotgun (WGS) entry which is preliminary data.</text>
</comment>
<organism evidence="1 2">
    <name type="scientific">Marinobacter nauticus</name>
    <name type="common">Marinobacter hydrocarbonoclasticus</name>
    <name type="synonym">Marinobacter aquaeolei</name>
    <dbReference type="NCBI Taxonomy" id="2743"/>
    <lineage>
        <taxon>Bacteria</taxon>
        <taxon>Pseudomonadati</taxon>
        <taxon>Pseudomonadota</taxon>
        <taxon>Gammaproteobacteria</taxon>
        <taxon>Pseudomonadales</taxon>
        <taxon>Marinobacteraceae</taxon>
        <taxon>Marinobacter</taxon>
    </lineage>
</organism>
<dbReference type="Proteomes" id="UP000469950">
    <property type="component" value="Unassembled WGS sequence"/>
</dbReference>